<feature type="transmembrane region" description="Helical" evidence="1">
    <location>
        <begin position="232"/>
        <end position="254"/>
    </location>
</feature>
<evidence type="ECO:0000313" key="3">
    <source>
        <dbReference type="EMBL" id="RIX32449.1"/>
    </source>
</evidence>
<feature type="transmembrane region" description="Helical" evidence="1">
    <location>
        <begin position="23"/>
        <end position="41"/>
    </location>
</feature>
<sequence length="309" mass="33775">MLGAGISTHALGGPSPFDLLDDYFRGSMVVTLTALMIWVFYRTLQLAYARELEPTRSLWTELKTKLPMQVLPLIVFPVFLASFTATKSAILPLVGFRFDHTFANLDKAVFATDPWRITHSMFGPLSTGVIQAIYVPIWVAALAYSQSLITFFGTIRTIGVFYTAMLLTWFAGGFVTAYLLSAAGPIFSHLIDAKLGSRFEPLKDRLANLLDAEAPFLKGPQYLLEGVSSPQAYYGGGISAMPSMHVAAVTIFVLAARRTAWFIPSCVFAAAIVVGSIHSGYHYAIDAPVAAIIAYASWQLAERWTPTSL</sequence>
<dbReference type="GO" id="GO:0016020">
    <property type="term" value="C:membrane"/>
    <property type="evidence" value="ECO:0007669"/>
    <property type="project" value="UniProtKB-SubCell"/>
</dbReference>
<keyword evidence="1" id="KW-0472">Membrane</keyword>
<evidence type="ECO:0000256" key="1">
    <source>
        <dbReference type="SAM" id="Phobius"/>
    </source>
</evidence>
<keyword evidence="4" id="KW-1185">Reference proteome</keyword>
<name>A0A418Q3H2_9SPHN</name>
<feature type="transmembrane region" description="Helical" evidence="1">
    <location>
        <begin position="129"/>
        <end position="152"/>
    </location>
</feature>
<organism evidence="3 4">
    <name type="scientific">Sphingomonas edaphi</name>
    <dbReference type="NCBI Taxonomy" id="2315689"/>
    <lineage>
        <taxon>Bacteria</taxon>
        <taxon>Pseudomonadati</taxon>
        <taxon>Pseudomonadota</taxon>
        <taxon>Alphaproteobacteria</taxon>
        <taxon>Sphingomonadales</taxon>
        <taxon>Sphingomonadaceae</taxon>
        <taxon>Sphingomonas</taxon>
    </lineage>
</organism>
<dbReference type="InterPro" id="IPR026841">
    <property type="entry name" value="Aur1/Ipt1"/>
</dbReference>
<keyword evidence="1" id="KW-0812">Transmembrane</keyword>
<dbReference type="EMBL" id="QXTF01000001">
    <property type="protein sequence ID" value="RIX32449.1"/>
    <property type="molecule type" value="Genomic_DNA"/>
</dbReference>
<keyword evidence="1" id="KW-1133">Transmembrane helix</keyword>
<proteinExistence type="predicted"/>
<feature type="domain" description="Inositolphosphotransferase Aur1/Ipt1" evidence="2">
    <location>
        <begin position="148"/>
        <end position="298"/>
    </location>
</feature>
<gene>
    <name evidence="3" type="ORF">D3M59_05790</name>
</gene>
<feature type="transmembrane region" description="Helical" evidence="1">
    <location>
        <begin position="70"/>
        <end position="90"/>
    </location>
</feature>
<comment type="caution">
    <text evidence="3">The sequence shown here is derived from an EMBL/GenBank/DDBJ whole genome shotgun (WGS) entry which is preliminary data.</text>
</comment>
<accession>A0A418Q3H2</accession>
<dbReference type="AlphaFoldDB" id="A0A418Q3H2"/>
<reference evidence="3 4" key="1">
    <citation type="submission" date="2018-09" db="EMBL/GenBank/DDBJ databases">
        <title>Sphingomonas sp. DAC4.</title>
        <authorList>
            <person name="Seo T."/>
        </authorList>
    </citation>
    <scope>NUCLEOTIDE SEQUENCE [LARGE SCALE GENOMIC DNA]</scope>
    <source>
        <strain evidence="3 4">DAC4</strain>
    </source>
</reference>
<evidence type="ECO:0000259" key="2">
    <source>
        <dbReference type="Pfam" id="PF14378"/>
    </source>
</evidence>
<protein>
    <recommendedName>
        <fullName evidence="2">Inositolphosphotransferase Aur1/Ipt1 domain-containing protein</fullName>
    </recommendedName>
</protein>
<dbReference type="Proteomes" id="UP000285023">
    <property type="component" value="Unassembled WGS sequence"/>
</dbReference>
<dbReference type="Pfam" id="PF14378">
    <property type="entry name" value="PAP2_3"/>
    <property type="match status" value="1"/>
</dbReference>
<feature type="transmembrane region" description="Helical" evidence="1">
    <location>
        <begin position="261"/>
        <end position="277"/>
    </location>
</feature>
<evidence type="ECO:0000313" key="4">
    <source>
        <dbReference type="Proteomes" id="UP000285023"/>
    </source>
</evidence>
<feature type="transmembrane region" description="Helical" evidence="1">
    <location>
        <begin position="159"/>
        <end position="180"/>
    </location>
</feature>